<evidence type="ECO:0000256" key="1">
    <source>
        <dbReference type="SAM" id="MobiDB-lite"/>
    </source>
</evidence>
<comment type="caution">
    <text evidence="3">The sequence shown here is derived from an EMBL/GenBank/DDBJ whole genome shotgun (WGS) entry which is preliminary data.</text>
</comment>
<dbReference type="AlphaFoldDB" id="R0D6F0"/>
<feature type="region of interest" description="Disordered" evidence="1">
    <location>
        <begin position="1"/>
        <end position="24"/>
    </location>
</feature>
<sequence length="327" mass="34899">MNTPPKDAPLSPDIAAEADSPEETTNRNARVWNVLGAVVSVGLVAAILLQLGGATTNALRMILRLPLAVWPVLLLLYLVQPLGDLVIYRRLWNLPVAGFEALLRKTAINEVVVGYSGEAYLYVWARRMAGSVATPFRAIKDVNILSALLGNLFTVGLAAISATQLKTLDLAQRLGPALWSGLVPVAASVGLLAFGSRVFSLRPKQLAFTAAIHTVRLIAALSLTVLVWRMSLPQVAPGVWLVLLAVRYLVSRIPFLSNKDLVFGNLMLLVLGAHSSVAELLAALALVTLFMHLTVIVGLGIFDLVRGLRTPADRDAARPGSTGTSAP</sequence>
<dbReference type="eggNOG" id="ENOG50337CJ">
    <property type="taxonomic scope" value="Bacteria"/>
</dbReference>
<accession>R0D6F0</accession>
<keyword evidence="2" id="KW-0812">Transmembrane</keyword>
<protein>
    <submittedName>
        <fullName evidence="3">Uncharacterized protein</fullName>
    </submittedName>
</protein>
<keyword evidence="4" id="KW-1185">Reference proteome</keyword>
<dbReference type="STRING" id="1292034.OR37_00453"/>
<gene>
    <name evidence="3" type="ORF">OR37_00453</name>
</gene>
<name>R0D6F0_CAUVI</name>
<feature type="transmembrane region" description="Helical" evidence="2">
    <location>
        <begin position="177"/>
        <end position="194"/>
    </location>
</feature>
<feature type="transmembrane region" description="Helical" evidence="2">
    <location>
        <begin position="102"/>
        <end position="123"/>
    </location>
</feature>
<feature type="transmembrane region" description="Helical" evidence="2">
    <location>
        <begin position="61"/>
        <end position="82"/>
    </location>
</feature>
<evidence type="ECO:0000256" key="2">
    <source>
        <dbReference type="SAM" id="Phobius"/>
    </source>
</evidence>
<dbReference type="Proteomes" id="UP000013063">
    <property type="component" value="Unassembled WGS sequence"/>
</dbReference>
<feature type="transmembrane region" description="Helical" evidence="2">
    <location>
        <begin position="31"/>
        <end position="49"/>
    </location>
</feature>
<dbReference type="RefSeq" id="WP_004615529.1">
    <property type="nucleotide sequence ID" value="NZ_APMP01000001.1"/>
</dbReference>
<dbReference type="EMBL" id="APMP01000001">
    <property type="protein sequence ID" value="ENZ83945.1"/>
    <property type="molecule type" value="Genomic_DNA"/>
</dbReference>
<evidence type="ECO:0000313" key="4">
    <source>
        <dbReference type="Proteomes" id="UP000013063"/>
    </source>
</evidence>
<feature type="transmembrane region" description="Helical" evidence="2">
    <location>
        <begin position="284"/>
        <end position="305"/>
    </location>
</feature>
<reference evidence="3 4" key="1">
    <citation type="journal article" date="2013" name="Genome Announc.">
        <title>Draft Genome Sequence for Caulobacter sp. Strain OR37, a Bacterium Tolerant to Heavy Metals.</title>
        <authorList>
            <person name="Utturkar S.M."/>
            <person name="Bollmann A."/>
            <person name="Brzoska R.M."/>
            <person name="Klingeman D.M."/>
            <person name="Epstein S.E."/>
            <person name="Palumbo A.V."/>
            <person name="Brown S.D."/>
        </authorList>
    </citation>
    <scope>NUCLEOTIDE SEQUENCE [LARGE SCALE GENOMIC DNA]</scope>
    <source>
        <strain evidence="3 4">OR37</strain>
    </source>
</reference>
<dbReference type="PATRIC" id="fig|1292034.3.peg.451"/>
<keyword evidence="2" id="KW-0472">Membrane</keyword>
<proteinExistence type="predicted"/>
<feature type="transmembrane region" description="Helical" evidence="2">
    <location>
        <begin position="144"/>
        <end position="165"/>
    </location>
</feature>
<keyword evidence="2" id="KW-1133">Transmembrane helix</keyword>
<evidence type="ECO:0000313" key="3">
    <source>
        <dbReference type="EMBL" id="ENZ83945.1"/>
    </source>
</evidence>
<organism evidence="3 4">
    <name type="scientific">Caulobacter vibrioides OR37</name>
    <dbReference type="NCBI Taxonomy" id="1292034"/>
    <lineage>
        <taxon>Bacteria</taxon>
        <taxon>Pseudomonadati</taxon>
        <taxon>Pseudomonadota</taxon>
        <taxon>Alphaproteobacteria</taxon>
        <taxon>Caulobacterales</taxon>
        <taxon>Caulobacteraceae</taxon>
        <taxon>Caulobacter</taxon>
    </lineage>
</organism>
<feature type="transmembrane region" description="Helical" evidence="2">
    <location>
        <begin position="206"/>
        <end position="228"/>
    </location>
</feature>